<keyword evidence="9" id="KW-0249">Electron transport</keyword>
<comment type="subcellular location">
    <subcellularLocation>
        <location evidence="1">Mitochondrion membrane</location>
        <topology evidence="1">Multi-pass membrane protein</topology>
    </subcellularLocation>
</comment>
<evidence type="ECO:0000256" key="12">
    <source>
        <dbReference type="ARBA" id="ARBA00023128"/>
    </source>
</evidence>
<dbReference type="EMBL" id="KT780657">
    <property type="protein sequence ID" value="ALO70688.1"/>
    <property type="molecule type" value="Genomic_DNA"/>
</dbReference>
<name>A0A0S2M7K9_MARMD</name>
<accession>A0A0S2M7K9</accession>
<evidence type="ECO:0000256" key="10">
    <source>
        <dbReference type="ARBA" id="ARBA00022989"/>
    </source>
</evidence>
<keyword evidence="13 16" id="KW-0472">Membrane</keyword>
<feature type="transmembrane region" description="Helical" evidence="16">
    <location>
        <begin position="20"/>
        <end position="42"/>
    </location>
</feature>
<feature type="transmembrane region" description="Helical" evidence="16">
    <location>
        <begin position="48"/>
        <end position="69"/>
    </location>
</feature>
<keyword evidence="8" id="KW-1278">Translocase</keyword>
<sequence length="159" mass="17950">MIFYLIPLVSLTFTQMKHPLSMSVLLLAQTTLIALATGTLSFNLWFSYIMFLIMIGGMLVLFIYMTSIASNEKFSFKLTDLTAPFMGGALIITGLSLSWLQPLTHHTEIWEAQGNILLTKYLNFPINFIIILMMIYLLIALIAVVNISSINHGPLRQKF</sequence>
<keyword evidence="11" id="KW-0520">NAD</keyword>
<evidence type="ECO:0000256" key="13">
    <source>
        <dbReference type="ARBA" id="ARBA00023136"/>
    </source>
</evidence>
<dbReference type="PANTHER" id="PTHR11435:SF1">
    <property type="entry name" value="NADH-UBIQUINONE OXIDOREDUCTASE CHAIN 6"/>
    <property type="match status" value="1"/>
</dbReference>
<evidence type="ECO:0000256" key="8">
    <source>
        <dbReference type="ARBA" id="ARBA00022967"/>
    </source>
</evidence>
<keyword evidence="6" id="KW-0679">Respiratory chain</keyword>
<dbReference type="AlphaFoldDB" id="A0A0S2M7K9"/>
<evidence type="ECO:0000256" key="15">
    <source>
        <dbReference type="ARBA" id="ARBA00049551"/>
    </source>
</evidence>
<geneLocation type="mitochondrion" evidence="17"/>
<keyword evidence="5" id="KW-0813">Transport</keyword>
<dbReference type="GO" id="GO:0031966">
    <property type="term" value="C:mitochondrial membrane"/>
    <property type="evidence" value="ECO:0007669"/>
    <property type="project" value="UniProtKB-SubCell"/>
</dbReference>
<evidence type="ECO:0000256" key="4">
    <source>
        <dbReference type="ARBA" id="ARBA00021095"/>
    </source>
</evidence>
<evidence type="ECO:0000256" key="14">
    <source>
        <dbReference type="ARBA" id="ARBA00031019"/>
    </source>
</evidence>
<proteinExistence type="inferred from homology"/>
<evidence type="ECO:0000313" key="17">
    <source>
        <dbReference type="EMBL" id="ALO70688.1"/>
    </source>
</evidence>
<evidence type="ECO:0000256" key="7">
    <source>
        <dbReference type="ARBA" id="ARBA00022692"/>
    </source>
</evidence>
<feature type="transmembrane region" description="Helical" evidence="16">
    <location>
        <begin position="81"/>
        <end position="100"/>
    </location>
</feature>
<keyword evidence="7 16" id="KW-0812">Transmembrane</keyword>
<feature type="transmembrane region" description="Helical" evidence="16">
    <location>
        <begin position="126"/>
        <end position="148"/>
    </location>
</feature>
<dbReference type="InterPro" id="IPR050269">
    <property type="entry name" value="ComplexI_Subunit6"/>
</dbReference>
<dbReference type="GO" id="GO:0008137">
    <property type="term" value="F:NADH dehydrogenase (ubiquinone) activity"/>
    <property type="evidence" value="ECO:0007669"/>
    <property type="project" value="UniProtKB-EC"/>
</dbReference>
<reference evidence="17" key="1">
    <citation type="submission" date="2015-09" db="EMBL/GenBank/DDBJ databases">
        <title>Staphyliniformia phylogenetics from de novo mitogenomic assemblies.</title>
        <authorList>
            <person name="Favreau E.A."/>
            <person name="Linard B."/>
            <person name="Vogler A.P."/>
        </authorList>
    </citation>
    <scope>NUCLEOTIDE SEQUENCE</scope>
</reference>
<evidence type="ECO:0000256" key="11">
    <source>
        <dbReference type="ARBA" id="ARBA00023027"/>
    </source>
</evidence>
<comment type="catalytic activity">
    <reaction evidence="15">
        <text>a ubiquinone + NADH + 5 H(+)(in) = a ubiquinol + NAD(+) + 4 H(+)(out)</text>
        <dbReference type="Rhea" id="RHEA:29091"/>
        <dbReference type="Rhea" id="RHEA-COMP:9565"/>
        <dbReference type="Rhea" id="RHEA-COMP:9566"/>
        <dbReference type="ChEBI" id="CHEBI:15378"/>
        <dbReference type="ChEBI" id="CHEBI:16389"/>
        <dbReference type="ChEBI" id="CHEBI:17976"/>
        <dbReference type="ChEBI" id="CHEBI:57540"/>
        <dbReference type="ChEBI" id="CHEBI:57945"/>
        <dbReference type="EC" id="7.1.1.2"/>
    </reaction>
</comment>
<dbReference type="EC" id="7.1.1.2" evidence="3"/>
<evidence type="ECO:0000256" key="16">
    <source>
        <dbReference type="SAM" id="Phobius"/>
    </source>
</evidence>
<dbReference type="PANTHER" id="PTHR11435">
    <property type="entry name" value="NADH UBIQUINONE OXIDOREDUCTASE SUBUNIT ND6"/>
    <property type="match status" value="1"/>
</dbReference>
<keyword evidence="10 16" id="KW-1133">Transmembrane helix</keyword>
<gene>
    <name evidence="17" type="primary">nad6</name>
</gene>
<protein>
    <recommendedName>
        <fullName evidence="4">NADH-ubiquinone oxidoreductase chain 6</fullName>
        <ecNumber evidence="3">7.1.1.2</ecNumber>
    </recommendedName>
    <alternativeName>
        <fullName evidence="14">NADH dehydrogenase subunit 6</fullName>
    </alternativeName>
</protein>
<organism evidence="17">
    <name type="scientific">Margarinotus merdarius</name>
    <name type="common">Beetle</name>
    <name type="synonym">Ptomister merdarius</name>
    <dbReference type="NCBI Taxonomy" id="878136"/>
    <lineage>
        <taxon>Eukaryota</taxon>
        <taxon>Metazoa</taxon>
        <taxon>Ecdysozoa</taxon>
        <taxon>Arthropoda</taxon>
        <taxon>Hexapoda</taxon>
        <taxon>Insecta</taxon>
        <taxon>Pterygota</taxon>
        <taxon>Neoptera</taxon>
        <taxon>Endopterygota</taxon>
        <taxon>Coleoptera</taxon>
        <taxon>Polyphaga</taxon>
        <taxon>Staphyliniformia</taxon>
        <taxon>Histeridae</taxon>
        <taxon>Histerinae</taxon>
        <taxon>Margarinotus</taxon>
    </lineage>
</organism>
<evidence type="ECO:0000256" key="3">
    <source>
        <dbReference type="ARBA" id="ARBA00012944"/>
    </source>
</evidence>
<evidence type="ECO:0000256" key="1">
    <source>
        <dbReference type="ARBA" id="ARBA00004225"/>
    </source>
</evidence>
<keyword evidence="12 17" id="KW-0496">Mitochondrion</keyword>
<evidence type="ECO:0000256" key="2">
    <source>
        <dbReference type="ARBA" id="ARBA00005698"/>
    </source>
</evidence>
<evidence type="ECO:0000256" key="9">
    <source>
        <dbReference type="ARBA" id="ARBA00022982"/>
    </source>
</evidence>
<evidence type="ECO:0000256" key="6">
    <source>
        <dbReference type="ARBA" id="ARBA00022660"/>
    </source>
</evidence>
<comment type="similarity">
    <text evidence="2">Belongs to the complex I subunit 6 family.</text>
</comment>
<evidence type="ECO:0000256" key="5">
    <source>
        <dbReference type="ARBA" id="ARBA00022448"/>
    </source>
</evidence>